<gene>
    <name evidence="3" type="ORF">METZ01_LOCUS151400</name>
</gene>
<dbReference type="PANTHER" id="PTHR43127">
    <property type="entry name" value="DEVELOPMENTALLY-REGULATED GTP-BINDING PROTEIN 2"/>
    <property type="match status" value="1"/>
</dbReference>
<evidence type="ECO:0000313" key="3">
    <source>
        <dbReference type="EMBL" id="SVA98546.1"/>
    </source>
</evidence>
<dbReference type="GO" id="GO:0005525">
    <property type="term" value="F:GTP binding"/>
    <property type="evidence" value="ECO:0007669"/>
    <property type="project" value="InterPro"/>
</dbReference>
<dbReference type="InterPro" id="IPR006073">
    <property type="entry name" value="GTP-bd"/>
</dbReference>
<dbReference type="SUPFAM" id="SSF52540">
    <property type="entry name" value="P-loop containing nucleoside triphosphate hydrolases"/>
    <property type="match status" value="1"/>
</dbReference>
<feature type="region of interest" description="Disordered" evidence="1">
    <location>
        <begin position="59"/>
        <end position="85"/>
    </location>
</feature>
<organism evidence="3">
    <name type="scientific">marine metagenome</name>
    <dbReference type="NCBI Taxonomy" id="408172"/>
    <lineage>
        <taxon>unclassified sequences</taxon>
        <taxon>metagenomes</taxon>
        <taxon>ecological metagenomes</taxon>
    </lineage>
</organism>
<protein>
    <recommendedName>
        <fullName evidence="2">TGS domain-containing protein</fullName>
    </recommendedName>
</protein>
<dbReference type="Gene3D" id="3.10.20.30">
    <property type="match status" value="1"/>
</dbReference>
<dbReference type="InterPro" id="IPR045001">
    <property type="entry name" value="DRG"/>
</dbReference>
<feature type="domain" description="TGS" evidence="2">
    <location>
        <begin position="255"/>
        <end position="333"/>
    </location>
</feature>
<proteinExistence type="predicted"/>
<dbReference type="InterPro" id="IPR004095">
    <property type="entry name" value="TGS"/>
</dbReference>
<reference evidence="3" key="1">
    <citation type="submission" date="2018-05" db="EMBL/GenBank/DDBJ databases">
        <authorList>
            <person name="Lanie J.A."/>
            <person name="Ng W.-L."/>
            <person name="Kazmierczak K.M."/>
            <person name="Andrzejewski T.M."/>
            <person name="Davidsen T.M."/>
            <person name="Wayne K.J."/>
            <person name="Tettelin H."/>
            <person name="Glass J.I."/>
            <person name="Rusch D."/>
            <person name="Podicherti R."/>
            <person name="Tsui H.-C.T."/>
            <person name="Winkler M.E."/>
        </authorList>
    </citation>
    <scope>NUCLEOTIDE SEQUENCE</scope>
</reference>
<sequence>MPTNVPPQYRDAEQRFREAVSVQGKIAALQEMLQIMPKHKGTDHLKAQLRARLSKLMSDLETSSGGKGGRTEPFSLPKEGAGRSTLIGPTNVGKSLLLSSATGAKTKVGSYELSTQEPIPGMYPYNDIYIQMIDTPPIDNIATQSRLYGLLRTSDIFVFVADLTNNPVDQTENSFKELEEWGFKLLQKGQYSDGHDQFTSKPTIIVCNKSDIPGALDNYGYMETHYGGKFPLIMASAHEEVGLDELAEELFKSLKIIRIYTKSPRERLDDFIKENPVVLPIGSTVGEAAQQVHKELSHGLKYAILWGNSGKFDGQRVGRGHELSDGDVIEIHA</sequence>
<evidence type="ECO:0000259" key="2">
    <source>
        <dbReference type="PROSITE" id="PS51880"/>
    </source>
</evidence>
<dbReference type="PROSITE" id="PS51880">
    <property type="entry name" value="TGS"/>
    <property type="match status" value="1"/>
</dbReference>
<accession>A0A382AAG9</accession>
<dbReference type="InterPro" id="IPR027417">
    <property type="entry name" value="P-loop_NTPase"/>
</dbReference>
<dbReference type="EMBL" id="UINC01024597">
    <property type="protein sequence ID" value="SVA98546.1"/>
    <property type="molecule type" value="Genomic_DNA"/>
</dbReference>
<evidence type="ECO:0000256" key="1">
    <source>
        <dbReference type="SAM" id="MobiDB-lite"/>
    </source>
</evidence>
<dbReference type="AlphaFoldDB" id="A0A382AAG9"/>
<dbReference type="PRINTS" id="PR00326">
    <property type="entry name" value="GTP1OBG"/>
</dbReference>
<dbReference type="Pfam" id="PF01926">
    <property type="entry name" value="MMR_HSR1"/>
    <property type="match status" value="1"/>
</dbReference>
<dbReference type="SUPFAM" id="SSF81271">
    <property type="entry name" value="TGS-like"/>
    <property type="match status" value="1"/>
</dbReference>
<dbReference type="Pfam" id="PF02824">
    <property type="entry name" value="TGS"/>
    <property type="match status" value="1"/>
</dbReference>
<dbReference type="InterPro" id="IPR012676">
    <property type="entry name" value="TGS-like"/>
</dbReference>
<dbReference type="Gene3D" id="3.40.50.300">
    <property type="entry name" value="P-loop containing nucleotide triphosphate hydrolases"/>
    <property type="match status" value="1"/>
</dbReference>
<name>A0A382AAG9_9ZZZZ</name>
<dbReference type="InterPro" id="IPR012675">
    <property type="entry name" value="Beta-grasp_dom_sf"/>
</dbReference>
<dbReference type="GO" id="GO:0003924">
    <property type="term" value="F:GTPase activity"/>
    <property type="evidence" value="ECO:0007669"/>
    <property type="project" value="InterPro"/>
</dbReference>